<dbReference type="EMBL" id="FTNF01000005">
    <property type="protein sequence ID" value="SIQ93841.1"/>
    <property type="molecule type" value="Genomic_DNA"/>
</dbReference>
<dbReference type="OrthoDB" id="3405601at2"/>
<feature type="compositionally biased region" description="Low complexity" evidence="1">
    <location>
        <begin position="129"/>
        <end position="146"/>
    </location>
</feature>
<dbReference type="AlphaFoldDB" id="A0A1N6WV13"/>
<evidence type="ECO:0000313" key="2">
    <source>
        <dbReference type="EMBL" id="SIQ93841.1"/>
    </source>
</evidence>
<feature type="compositionally biased region" description="Pro residues" evidence="1">
    <location>
        <begin position="114"/>
        <end position="128"/>
    </location>
</feature>
<reference evidence="2 3" key="1">
    <citation type="submission" date="2017-01" db="EMBL/GenBank/DDBJ databases">
        <authorList>
            <person name="Mah S.A."/>
            <person name="Swanson W.J."/>
            <person name="Moy G.W."/>
            <person name="Vacquier V.D."/>
        </authorList>
    </citation>
    <scope>NUCLEOTIDE SEQUENCE [LARGE SCALE GENOMIC DNA]</scope>
    <source>
        <strain evidence="2 3">DSM 45758</strain>
    </source>
</reference>
<name>A0A1N6WV13_9ACTN</name>
<dbReference type="Proteomes" id="UP000186004">
    <property type="component" value="Unassembled WGS sequence"/>
</dbReference>
<gene>
    <name evidence="2" type="ORF">SAMN05444858_105117</name>
</gene>
<proteinExistence type="predicted"/>
<feature type="region of interest" description="Disordered" evidence="1">
    <location>
        <begin position="189"/>
        <end position="259"/>
    </location>
</feature>
<keyword evidence="3" id="KW-1185">Reference proteome</keyword>
<feature type="region of interest" description="Disordered" evidence="1">
    <location>
        <begin position="109"/>
        <end position="159"/>
    </location>
</feature>
<evidence type="ECO:0000256" key="1">
    <source>
        <dbReference type="SAM" id="MobiDB-lite"/>
    </source>
</evidence>
<organism evidence="2 3">
    <name type="scientific">Micromonospora avicenniae</name>
    <dbReference type="NCBI Taxonomy" id="1198245"/>
    <lineage>
        <taxon>Bacteria</taxon>
        <taxon>Bacillati</taxon>
        <taxon>Actinomycetota</taxon>
        <taxon>Actinomycetes</taxon>
        <taxon>Micromonosporales</taxon>
        <taxon>Micromonosporaceae</taxon>
        <taxon>Micromonospora</taxon>
    </lineage>
</organism>
<sequence>MNAERMDQETVERLLDSPVDATRAEAHPIVSLLMAVRAEPHPHEFDGEGAAVMAYRRALADAPGPGPCPGTPPVGAAPSPGLVRFGVRAGIVALALAATGGIALATTGTWPGTRPAPPTRAPASPVPAPTASTVPPASTTAPVPSTEPGRTERPAPEVDLPGLCRAYRADDDPGALDSPAFAGLVAAAGGRSRVPGFCDRMLTDGARHATPPGQVRTPSRSPHAPSVTPPTEPPGRPDEHGRRTPPADDDQPTVAGRHR</sequence>
<dbReference type="STRING" id="1198245.SAMN05444858_105117"/>
<evidence type="ECO:0000313" key="3">
    <source>
        <dbReference type="Proteomes" id="UP000186004"/>
    </source>
</evidence>
<accession>A0A1N6WV13</accession>
<feature type="compositionally biased region" description="Basic and acidic residues" evidence="1">
    <location>
        <begin position="235"/>
        <end position="246"/>
    </location>
</feature>
<dbReference type="PRINTS" id="PR01217">
    <property type="entry name" value="PRICHEXTENSN"/>
</dbReference>
<protein>
    <submittedName>
        <fullName evidence="2">Uncharacterized protein</fullName>
    </submittedName>
</protein>
<dbReference type="RefSeq" id="WP_139337952.1">
    <property type="nucleotide sequence ID" value="NZ_FTNF01000005.1"/>
</dbReference>